<organism evidence="2 3">
    <name type="scientific">Candidatus Kaiserbacteria bacterium RIFCSPLOWO2_01_FULL_54_13</name>
    <dbReference type="NCBI Taxonomy" id="1798512"/>
    <lineage>
        <taxon>Bacteria</taxon>
        <taxon>Candidatus Kaiseribacteriota</taxon>
    </lineage>
</organism>
<accession>A0A1F6F348</accession>
<evidence type="ECO:0000313" key="2">
    <source>
        <dbReference type="EMBL" id="OGG80298.1"/>
    </source>
</evidence>
<dbReference type="Proteomes" id="UP000177372">
    <property type="component" value="Unassembled WGS sequence"/>
</dbReference>
<evidence type="ECO:0000313" key="3">
    <source>
        <dbReference type="Proteomes" id="UP000177372"/>
    </source>
</evidence>
<gene>
    <name evidence="2" type="ORF">A3A39_03450</name>
</gene>
<feature type="transmembrane region" description="Helical" evidence="1">
    <location>
        <begin position="7"/>
        <end position="27"/>
    </location>
</feature>
<evidence type="ECO:0000256" key="1">
    <source>
        <dbReference type="SAM" id="Phobius"/>
    </source>
</evidence>
<keyword evidence="1" id="KW-0812">Transmembrane</keyword>
<protein>
    <submittedName>
        <fullName evidence="2">Uncharacterized protein</fullName>
    </submittedName>
</protein>
<keyword evidence="1" id="KW-0472">Membrane</keyword>
<comment type="caution">
    <text evidence="2">The sequence shown here is derived from an EMBL/GenBank/DDBJ whole genome shotgun (WGS) entry which is preliminary data.</text>
</comment>
<dbReference type="EMBL" id="MFLZ01000010">
    <property type="protein sequence ID" value="OGG80298.1"/>
    <property type="molecule type" value="Genomic_DNA"/>
</dbReference>
<proteinExistence type="predicted"/>
<sequence>MHTSKNLFLLAAALLVIGGGVVFYYYFGPTLSLGKDSLEKMSEAVYASWRGDYARAFEGAQRITKSGPSNPQYFSARALEQSLAMFQAGSQEDRIALVRAILDDFETAEEPHLKAYAVNRLALALEAIPEQYLFDEVFTNEPFRAYAVPGDRALTLRKLAEFSRTLYPTPDVLVNIARWHAGKILNSYTSPALSSDARQANREHAQTILQLVGEAETVFQQERPNIAYSPFAITVEPRFYYWKGFLLGAVSLTDASYTARSRAAFAEVFRMYDERRNPQGDRYALVSRPALDAHISYTRFILTEPDVYGTEEEARTHLRGAAEILRAYPDTHSIYLEHLQALGADTEEGRQSNSARLREWRRYVRFGVLSSEFRNLLLSLGWQESDFGS</sequence>
<reference evidence="2 3" key="1">
    <citation type="journal article" date="2016" name="Nat. Commun.">
        <title>Thousands of microbial genomes shed light on interconnected biogeochemical processes in an aquifer system.</title>
        <authorList>
            <person name="Anantharaman K."/>
            <person name="Brown C.T."/>
            <person name="Hug L.A."/>
            <person name="Sharon I."/>
            <person name="Castelle C.J."/>
            <person name="Probst A.J."/>
            <person name="Thomas B.C."/>
            <person name="Singh A."/>
            <person name="Wilkins M.J."/>
            <person name="Karaoz U."/>
            <person name="Brodie E.L."/>
            <person name="Williams K.H."/>
            <person name="Hubbard S.S."/>
            <person name="Banfield J.F."/>
        </authorList>
    </citation>
    <scope>NUCLEOTIDE SEQUENCE [LARGE SCALE GENOMIC DNA]</scope>
</reference>
<dbReference type="STRING" id="1798512.A3A39_03450"/>
<keyword evidence="1" id="KW-1133">Transmembrane helix</keyword>
<dbReference type="AlphaFoldDB" id="A0A1F6F348"/>
<name>A0A1F6F348_9BACT</name>